<gene>
    <name evidence="2" type="ORF">SAMN04489745_2517</name>
</gene>
<dbReference type="Gene3D" id="3.40.50.720">
    <property type="entry name" value="NAD(P)-binding Rossmann-like Domain"/>
    <property type="match status" value="1"/>
</dbReference>
<keyword evidence="3" id="KW-1185">Reference proteome</keyword>
<dbReference type="InterPro" id="IPR022291">
    <property type="entry name" value="Bacteriocin_synth_cyclodeHase"/>
</dbReference>
<name>A0A1H4RCE7_9MICC</name>
<feature type="compositionally biased region" description="Polar residues" evidence="1">
    <location>
        <begin position="297"/>
        <end position="306"/>
    </location>
</feature>
<proteinExistence type="predicted"/>
<dbReference type="Proteomes" id="UP000182652">
    <property type="component" value="Unassembled WGS sequence"/>
</dbReference>
<feature type="region of interest" description="Disordered" evidence="1">
    <location>
        <begin position="287"/>
        <end position="306"/>
    </location>
</feature>
<dbReference type="STRING" id="156980.SAMN04489745_2517"/>
<sequence>MSTTYVVAEGVRQADFEDSFVLVCGSSIVRFREHQELARELFQFLGTPRTLDEVAEGVPGLGGQERLLGALRSAGVVSALRGPQERLGGLPPFDPRTDRPALRLDVPERWETRARQVLSVFTAVDIEDRDSERTDVPVLVIRPSVQDAIDVCREAWRRGECHVPVVPFDGGKLVVGPAVLPGTSACFECLVIRRAATTDWPDEYLRFHQTIPSEDFPPHDFALGVHLAARLAVAAFYRDANDLIGSCSVINPGTLTSYNSRVWSVPRCPSCSQTGRSSTSYPWLAPASSAAGWPVPTSASSPASRP</sequence>
<dbReference type="EMBL" id="FNSN01000003">
    <property type="protein sequence ID" value="SEC29351.1"/>
    <property type="molecule type" value="Genomic_DNA"/>
</dbReference>
<organism evidence="2 3">
    <name type="scientific">Arthrobacter woluwensis</name>
    <dbReference type="NCBI Taxonomy" id="156980"/>
    <lineage>
        <taxon>Bacteria</taxon>
        <taxon>Bacillati</taxon>
        <taxon>Actinomycetota</taxon>
        <taxon>Actinomycetes</taxon>
        <taxon>Micrococcales</taxon>
        <taxon>Micrococcaceae</taxon>
        <taxon>Arthrobacter</taxon>
    </lineage>
</organism>
<reference evidence="2 3" key="1">
    <citation type="submission" date="2016-10" db="EMBL/GenBank/DDBJ databases">
        <authorList>
            <person name="de Groot N.N."/>
        </authorList>
    </citation>
    <scope>NUCLEOTIDE SEQUENCE [LARGE SCALE GENOMIC DNA]</scope>
    <source>
        <strain evidence="2 3">DSM 10495</strain>
    </source>
</reference>
<evidence type="ECO:0000256" key="1">
    <source>
        <dbReference type="SAM" id="MobiDB-lite"/>
    </source>
</evidence>
<dbReference type="RefSeq" id="WP_066215707.1">
    <property type="nucleotide sequence ID" value="NZ_FNSN01000003.1"/>
</dbReference>
<protein>
    <submittedName>
        <fullName evidence="2">Bacteriocin biosynthesis cyclodehydratase domain-containing protein</fullName>
    </submittedName>
</protein>
<evidence type="ECO:0000313" key="3">
    <source>
        <dbReference type="Proteomes" id="UP000182652"/>
    </source>
</evidence>
<accession>A0A1H4RCE7</accession>
<dbReference type="AlphaFoldDB" id="A0A1H4RCE7"/>
<evidence type="ECO:0000313" key="2">
    <source>
        <dbReference type="EMBL" id="SEC29351.1"/>
    </source>
</evidence>
<dbReference type="NCBIfam" id="TIGR03882">
    <property type="entry name" value="cyclo_dehyd_2"/>
    <property type="match status" value="1"/>
</dbReference>